<protein>
    <submittedName>
        <fullName evidence="1">Uncharacterized protein</fullName>
    </submittedName>
</protein>
<evidence type="ECO:0000313" key="2">
    <source>
        <dbReference type="Proteomes" id="UP001190700"/>
    </source>
</evidence>
<organism evidence="1 2">
    <name type="scientific">Cymbomonas tetramitiformis</name>
    <dbReference type="NCBI Taxonomy" id="36881"/>
    <lineage>
        <taxon>Eukaryota</taxon>
        <taxon>Viridiplantae</taxon>
        <taxon>Chlorophyta</taxon>
        <taxon>Pyramimonadophyceae</taxon>
        <taxon>Pyramimonadales</taxon>
        <taxon>Pyramimonadaceae</taxon>
        <taxon>Cymbomonas</taxon>
    </lineage>
</organism>
<dbReference type="AlphaFoldDB" id="A0AAE0G9M3"/>
<evidence type="ECO:0000313" key="1">
    <source>
        <dbReference type="EMBL" id="KAK3273885.1"/>
    </source>
</evidence>
<sequence>MYGKPFRAIHSTGTFKHNCYVTGCVALGGVCEEHGKTLVVGQKSVDLMEYLVERLAQRPLLLQYGVEQKTTNFFTAVFNLAHELSTVQDGNVEEDPEQAYVAP</sequence>
<accession>A0AAE0G9M3</accession>
<dbReference type="EMBL" id="LGRX02008162">
    <property type="protein sequence ID" value="KAK3273885.1"/>
    <property type="molecule type" value="Genomic_DNA"/>
</dbReference>
<reference evidence="1 2" key="1">
    <citation type="journal article" date="2015" name="Genome Biol. Evol.">
        <title>Comparative Genomics of a Bacterivorous Green Alga Reveals Evolutionary Causalities and Consequences of Phago-Mixotrophic Mode of Nutrition.</title>
        <authorList>
            <person name="Burns J.A."/>
            <person name="Paasch A."/>
            <person name="Narechania A."/>
            <person name="Kim E."/>
        </authorList>
    </citation>
    <scope>NUCLEOTIDE SEQUENCE [LARGE SCALE GENOMIC DNA]</scope>
    <source>
        <strain evidence="1 2">PLY_AMNH</strain>
    </source>
</reference>
<comment type="caution">
    <text evidence="1">The sequence shown here is derived from an EMBL/GenBank/DDBJ whole genome shotgun (WGS) entry which is preliminary data.</text>
</comment>
<dbReference type="Proteomes" id="UP001190700">
    <property type="component" value="Unassembled WGS sequence"/>
</dbReference>
<keyword evidence="2" id="KW-1185">Reference proteome</keyword>
<name>A0AAE0G9M3_9CHLO</name>
<proteinExistence type="predicted"/>
<gene>
    <name evidence="1" type="ORF">CYMTET_17902</name>
</gene>